<protein>
    <submittedName>
        <fullName evidence="3">Uncharacterized protein</fullName>
    </submittedName>
</protein>
<evidence type="ECO:0000313" key="4">
    <source>
        <dbReference type="Proteomes" id="UP001497512"/>
    </source>
</evidence>
<gene>
    <name evidence="3" type="ORF">CSSPTR1EN2_LOCUS591</name>
</gene>
<accession>A0ABP0T8U8</accession>
<dbReference type="Pfam" id="PF02496">
    <property type="entry name" value="ABA_WDS"/>
    <property type="match status" value="1"/>
</dbReference>
<dbReference type="EMBL" id="OZ019893">
    <property type="protein sequence ID" value="CAK9189979.1"/>
    <property type="molecule type" value="Genomic_DNA"/>
</dbReference>
<dbReference type="InterPro" id="IPR003496">
    <property type="entry name" value="ABA_WDS"/>
</dbReference>
<feature type="compositionally biased region" description="Basic residues" evidence="2">
    <location>
        <begin position="1"/>
        <end position="11"/>
    </location>
</feature>
<feature type="region of interest" description="Disordered" evidence="2">
    <location>
        <begin position="1"/>
        <end position="20"/>
    </location>
</feature>
<reference evidence="3 4" key="1">
    <citation type="submission" date="2024-02" db="EMBL/GenBank/DDBJ databases">
        <authorList>
            <consortium name="ELIXIR-Norway"/>
            <consortium name="Elixir Norway"/>
        </authorList>
    </citation>
    <scope>NUCLEOTIDE SEQUENCE [LARGE SCALE GENOMIC DNA]</scope>
</reference>
<feature type="region of interest" description="Disordered" evidence="2">
    <location>
        <begin position="137"/>
        <end position="161"/>
    </location>
</feature>
<dbReference type="PANTHER" id="PTHR33801">
    <property type="entry name" value="ABSCISIC STRESS-RIPENING PROTEIN 5"/>
    <property type="match status" value="1"/>
</dbReference>
<feature type="compositionally biased region" description="Basic residues" evidence="2">
    <location>
        <begin position="139"/>
        <end position="161"/>
    </location>
</feature>
<keyword evidence="4" id="KW-1185">Reference proteome</keyword>
<evidence type="ECO:0000256" key="2">
    <source>
        <dbReference type="SAM" id="MobiDB-lite"/>
    </source>
</evidence>
<evidence type="ECO:0000256" key="1">
    <source>
        <dbReference type="ARBA" id="ARBA00007160"/>
    </source>
</evidence>
<name>A0ABP0T8U8_9BRYO</name>
<dbReference type="Proteomes" id="UP001497512">
    <property type="component" value="Chromosome 1"/>
</dbReference>
<proteinExistence type="inferred from homology"/>
<comment type="similarity">
    <text evidence="1">Belongs to the abscisic acid and water stress-induced protein family.</text>
</comment>
<organism evidence="3 4">
    <name type="scientific">Sphagnum troendelagicum</name>
    <dbReference type="NCBI Taxonomy" id="128251"/>
    <lineage>
        <taxon>Eukaryota</taxon>
        <taxon>Viridiplantae</taxon>
        <taxon>Streptophyta</taxon>
        <taxon>Embryophyta</taxon>
        <taxon>Bryophyta</taxon>
        <taxon>Sphagnophytina</taxon>
        <taxon>Sphagnopsida</taxon>
        <taxon>Sphagnales</taxon>
        <taxon>Sphagnaceae</taxon>
        <taxon>Sphagnum</taxon>
    </lineage>
</organism>
<sequence length="161" mass="18019">MSRLHNLRHQRQAAGAPASYPLAPGYGAAPPAGPYYPAPGPYYGGNPQMMMQPVQGLGGAPGMYPDQQYQNLQAEEHRHKQNEHRAEMGALGTAAFAAYEKHQEKVDPAHAQRHHMEVQAAEAATLGLGVYALHEHHEAHKMHKAEKHERHHHKHDHHHRH</sequence>
<evidence type="ECO:0000313" key="3">
    <source>
        <dbReference type="EMBL" id="CAK9189979.1"/>
    </source>
</evidence>